<protein>
    <submittedName>
        <fullName evidence="2">Beta-galactosidase</fullName>
    </submittedName>
</protein>
<dbReference type="CDD" id="cd03143">
    <property type="entry name" value="A4_beta-galactosidase_middle_domain"/>
    <property type="match status" value="1"/>
</dbReference>
<accession>A0A6C0P348</accession>
<dbReference type="Gene3D" id="3.40.50.880">
    <property type="match status" value="1"/>
</dbReference>
<gene>
    <name evidence="2" type="ORF">GZH47_20785</name>
</gene>
<feature type="domain" description="Beta-galactosidase trimerisation" evidence="1">
    <location>
        <begin position="379"/>
        <end position="429"/>
    </location>
</feature>
<dbReference type="Pfam" id="PF08532">
    <property type="entry name" value="Glyco_hydro_42M"/>
    <property type="match status" value="1"/>
</dbReference>
<dbReference type="KEGG" id="prz:GZH47_20785"/>
<dbReference type="InterPro" id="IPR028212">
    <property type="entry name" value="GHL6"/>
</dbReference>
<dbReference type="EMBL" id="CP048286">
    <property type="protein sequence ID" value="QHW32990.1"/>
    <property type="molecule type" value="Genomic_DNA"/>
</dbReference>
<reference evidence="2 3" key="1">
    <citation type="submission" date="2020-02" db="EMBL/GenBank/DDBJ databases">
        <title>Paenibacillus sp. nov., isolated from rhizosphere soil of tomato.</title>
        <authorList>
            <person name="Weon H.-Y."/>
            <person name="Lee S.A."/>
        </authorList>
    </citation>
    <scope>NUCLEOTIDE SEQUENCE [LARGE SCALE GENOMIC DNA]</scope>
    <source>
        <strain evidence="2 3">14171R-81</strain>
    </source>
</reference>
<dbReference type="InterPro" id="IPR017853">
    <property type="entry name" value="GH"/>
</dbReference>
<dbReference type="Proteomes" id="UP000479114">
    <property type="component" value="Chromosome"/>
</dbReference>
<evidence type="ECO:0000313" key="3">
    <source>
        <dbReference type="Proteomes" id="UP000479114"/>
    </source>
</evidence>
<name>A0A6C0P348_9BACL</name>
<keyword evidence="3" id="KW-1185">Reference proteome</keyword>
<evidence type="ECO:0000313" key="2">
    <source>
        <dbReference type="EMBL" id="QHW32990.1"/>
    </source>
</evidence>
<dbReference type="GO" id="GO:0004565">
    <property type="term" value="F:beta-galactosidase activity"/>
    <property type="evidence" value="ECO:0007669"/>
    <property type="project" value="InterPro"/>
</dbReference>
<evidence type="ECO:0000259" key="1">
    <source>
        <dbReference type="Pfam" id="PF08532"/>
    </source>
</evidence>
<dbReference type="Pfam" id="PF14871">
    <property type="entry name" value="GHL6"/>
    <property type="match status" value="1"/>
</dbReference>
<dbReference type="InterPro" id="IPR029062">
    <property type="entry name" value="Class_I_gatase-like"/>
</dbReference>
<dbReference type="SUPFAM" id="SSF51445">
    <property type="entry name" value="(Trans)glycosidases"/>
    <property type="match status" value="1"/>
</dbReference>
<dbReference type="GO" id="GO:0005975">
    <property type="term" value="P:carbohydrate metabolic process"/>
    <property type="evidence" value="ECO:0007669"/>
    <property type="project" value="InterPro"/>
</dbReference>
<dbReference type="AlphaFoldDB" id="A0A6C0P348"/>
<dbReference type="RefSeq" id="WP_162642840.1">
    <property type="nucleotide sequence ID" value="NZ_CP048286.1"/>
</dbReference>
<sequence length="680" mass="74185">MRFRQVHLDFHTSEAIGQIGSRFSKEQFQSMLRKGHVDSITVFSKCHHGWAYHPSEANEIHPELKFDLLAAMINAAHEIGVNTPVYISAGLDEKITRRHPEWLIRGKNESTTWAGDFMSPGYHRLCMNTPYLDILVAQIEEVVQNYDTNGIFLDIVGVVPCYCQACVASIRAEGGDPRDDDAMLALWERTYANYAARTNEAVHKHNPGLPVFHNGGHIRRGRRDLAHFNTHLELESLPTGGWGYDHFPMSARYVQTLGMDYLGMTGKFHTTWGEFGGYKHPNALRYETALSLANGARCSIGDQLHPAGVMDEATYALIGAAYSEVEAKEAWCSDVEAAADIALLTIEALHPEKEELHGLAKGSSDAGAVRMLLEGKFLFDVVDREADFASYKVLLLPDRAIVDDRLQAKIDSFLASGGKLLASGESGLKAGSGAQGGSGGSAASSAGASGESDPLGGFAWDLGAAYLGRSAYKPSYFRPDFSVAGLPPASFIMYADGQEVELSDGGQPLGTRENSYFNRDIFTFCSHQHTPNTGQPAGPGMTEGKDGIYIAWNVFEDYASKGSLALKETVLYALNRLLPEKTLATSLPAQGIVTLQKQESHNRWVQHLLYAAPVTRGENIQIIEDLTPLYNTAVTVRADRPVKAVYLAPSGEALPFEQSGGAVSYAVPEFTCHAMVVLQF</sequence>
<organism evidence="2 3">
    <name type="scientific">Paenibacillus rhizovicinus</name>
    <dbReference type="NCBI Taxonomy" id="2704463"/>
    <lineage>
        <taxon>Bacteria</taxon>
        <taxon>Bacillati</taxon>
        <taxon>Bacillota</taxon>
        <taxon>Bacilli</taxon>
        <taxon>Bacillales</taxon>
        <taxon>Paenibacillaceae</taxon>
        <taxon>Paenibacillus</taxon>
    </lineage>
</organism>
<proteinExistence type="predicted"/>
<dbReference type="InterPro" id="IPR013738">
    <property type="entry name" value="Beta_galactosidase_Trimer"/>
</dbReference>
<dbReference type="Gene3D" id="3.20.20.80">
    <property type="entry name" value="Glycosidases"/>
    <property type="match status" value="1"/>
</dbReference>